<accession>A0A7J9JU42</accession>
<reference evidence="1 2" key="1">
    <citation type="journal article" date="2019" name="Genome Biol. Evol.">
        <title>Insights into the evolution of the New World diploid cottons (Gossypium, subgenus Houzingenia) based on genome sequencing.</title>
        <authorList>
            <person name="Grover C.E."/>
            <person name="Arick M.A. 2nd"/>
            <person name="Thrash A."/>
            <person name="Conover J.L."/>
            <person name="Sanders W.S."/>
            <person name="Peterson D.G."/>
            <person name="Frelichowski J.E."/>
            <person name="Scheffler J.A."/>
            <person name="Scheffler B.E."/>
            <person name="Wendel J.F."/>
        </authorList>
    </citation>
    <scope>NUCLEOTIDE SEQUENCE [LARGE SCALE GENOMIC DNA]</scope>
    <source>
        <strain evidence="1">6</strain>
        <tissue evidence="1">Leaf</tissue>
    </source>
</reference>
<protein>
    <submittedName>
        <fullName evidence="1">Uncharacterized protein</fullName>
    </submittedName>
</protein>
<dbReference type="AlphaFoldDB" id="A0A7J9JU42"/>
<dbReference type="EMBL" id="JABFAE010000009">
    <property type="protein sequence ID" value="MBA0837724.1"/>
    <property type="molecule type" value="Genomic_DNA"/>
</dbReference>
<sequence length="48" mass="5728">MIRSLILFPSCNYLSLRFVEGAPTRYQLPRSYRRPATTSEAYTERWKT</sequence>
<keyword evidence="2" id="KW-1185">Reference proteome</keyword>
<organism evidence="1 2">
    <name type="scientific">Gossypium armourianum</name>
    <dbReference type="NCBI Taxonomy" id="34283"/>
    <lineage>
        <taxon>Eukaryota</taxon>
        <taxon>Viridiplantae</taxon>
        <taxon>Streptophyta</taxon>
        <taxon>Embryophyta</taxon>
        <taxon>Tracheophyta</taxon>
        <taxon>Spermatophyta</taxon>
        <taxon>Magnoliopsida</taxon>
        <taxon>eudicotyledons</taxon>
        <taxon>Gunneridae</taxon>
        <taxon>Pentapetalae</taxon>
        <taxon>rosids</taxon>
        <taxon>malvids</taxon>
        <taxon>Malvales</taxon>
        <taxon>Malvaceae</taxon>
        <taxon>Malvoideae</taxon>
        <taxon>Gossypium</taxon>
    </lineage>
</organism>
<evidence type="ECO:0000313" key="1">
    <source>
        <dbReference type="EMBL" id="MBA0837724.1"/>
    </source>
</evidence>
<comment type="caution">
    <text evidence="1">The sequence shown here is derived from an EMBL/GenBank/DDBJ whole genome shotgun (WGS) entry which is preliminary data.</text>
</comment>
<name>A0A7J9JU42_9ROSI</name>
<dbReference type="Proteomes" id="UP000593575">
    <property type="component" value="Unassembled WGS sequence"/>
</dbReference>
<evidence type="ECO:0000313" key="2">
    <source>
        <dbReference type="Proteomes" id="UP000593575"/>
    </source>
</evidence>
<proteinExistence type="predicted"/>
<gene>
    <name evidence="1" type="ORF">Goarm_009860</name>
</gene>